<gene>
    <name evidence="1" type="ordered locus">Mspyr1_55480</name>
</gene>
<dbReference type="KEGG" id="msp:Mspyr1_55480"/>
<dbReference type="Proteomes" id="UP000008916">
    <property type="component" value="Plasmid pMSPYR101"/>
</dbReference>
<keyword evidence="1" id="KW-0614">Plasmid</keyword>
<proteinExistence type="predicted"/>
<evidence type="ECO:0000313" key="2">
    <source>
        <dbReference type="Proteomes" id="UP000008916"/>
    </source>
</evidence>
<dbReference type="EMBL" id="CP002386">
    <property type="protein sequence ID" value="ADU02046.1"/>
    <property type="molecule type" value="Genomic_DNA"/>
</dbReference>
<organism evidence="1 2">
    <name type="scientific">Mycolicibacterium gilvum (strain DSM 45189 / LMG 24558 / Spyr1)</name>
    <name type="common">Mycobacterium gilvum</name>
    <dbReference type="NCBI Taxonomy" id="278137"/>
    <lineage>
        <taxon>Bacteria</taxon>
        <taxon>Bacillati</taxon>
        <taxon>Actinomycetota</taxon>
        <taxon>Actinomycetes</taxon>
        <taxon>Mycobacteriales</taxon>
        <taxon>Mycobacteriaceae</taxon>
        <taxon>Mycolicibacterium</taxon>
    </lineage>
</organism>
<dbReference type="RefSeq" id="WP_013470255.1">
    <property type="nucleotide sequence ID" value="NC_014811.1"/>
</dbReference>
<reference evidence="1 2" key="1">
    <citation type="journal article" date="2011" name="Stand. Genomic Sci.">
        <title>Complete genome sequence of Mycobacterium sp. strain (Spyr1) and reclassification to Mycobacterium gilvum Spyr1.</title>
        <authorList>
            <person name="Kallimanis A."/>
            <person name="Karabika E."/>
            <person name="Mavromatis K."/>
            <person name="Lapidus A."/>
            <person name="Labutti K.M."/>
            <person name="Liolios K."/>
            <person name="Ivanova N."/>
            <person name="Goodwin L."/>
            <person name="Woyke T."/>
            <person name="Velentzas A.D."/>
            <person name="Perisynakis A."/>
            <person name="Ouzounis C.C."/>
            <person name="Kyrpides N.C."/>
            <person name="Koukkou A.I."/>
            <person name="Drainas C."/>
        </authorList>
    </citation>
    <scope>NUCLEOTIDE SEQUENCE [LARGE SCALE GENOMIC DNA]</scope>
    <source>
        <strain evidence="2">DSM 45189 / LMG 24558 / Spyr1</strain>
    </source>
</reference>
<accession>E6TPS7</accession>
<evidence type="ECO:0000313" key="1">
    <source>
        <dbReference type="EMBL" id="ADU02046.1"/>
    </source>
</evidence>
<geneLocation type="plasmid" evidence="1 2">
    <name>pMSPYR101</name>
</geneLocation>
<dbReference type="AlphaFoldDB" id="E6TPS7"/>
<dbReference type="HOGENOM" id="CLU_825902_0_0_11"/>
<keyword evidence="2" id="KW-1185">Reference proteome</keyword>
<name>E6TPS7_MYCSR</name>
<sequence length="309" mass="33102">MSEVLLHHVECGPVQLLNSAPTPATVLASLPGPDGAAQLCVQLATPVKHRLPAAASDGDYPPGQLGRDAHGPFLWIYYAALHPRVPGIDLAKPALDLPVDVSYILDPSIGQADVLDATKMVWVATAFLNHSAQHSPAPLPSWPDLEDLEPDIRTAGGPPPHEGLEHHIEHALAQLSVVARIAARRTLPRPQFQEFPAVDAPGAAYTLDADNSLHYRCMDVLTGQPGTRQTVDADELLYWIVDDAARAVAWSFAYRSPAARGTGADTLKATVALPLWAAFVSALDPRWGSKTQATIDALLHNSKPTRRAS</sequence>
<protein>
    <submittedName>
        <fullName evidence="1">Uncharacterized protein</fullName>
    </submittedName>
</protein>